<name>A0A1H9X6J0_9RHOB</name>
<keyword evidence="3 4" id="KW-0687">Ribonucleoprotein</keyword>
<accession>A0A1H9X6J0</accession>
<dbReference type="Proteomes" id="UP000198885">
    <property type="component" value="Unassembled WGS sequence"/>
</dbReference>
<dbReference type="EMBL" id="FOGU01000019">
    <property type="protein sequence ID" value="SES41742.1"/>
    <property type="molecule type" value="Genomic_DNA"/>
</dbReference>
<dbReference type="FunFam" id="3.90.1030.10:FF:000001">
    <property type="entry name" value="50S ribosomal protein L17"/>
    <property type="match status" value="1"/>
</dbReference>
<dbReference type="HAMAP" id="MF_01368">
    <property type="entry name" value="Ribosomal_bL17"/>
    <property type="match status" value="1"/>
</dbReference>
<evidence type="ECO:0000256" key="1">
    <source>
        <dbReference type="ARBA" id="ARBA00008777"/>
    </source>
</evidence>
<dbReference type="InterPro" id="IPR047859">
    <property type="entry name" value="Ribosomal_bL17_CS"/>
</dbReference>
<dbReference type="RefSeq" id="WP_092696332.1">
    <property type="nucleotide sequence ID" value="NZ_CBDDGO010000004.1"/>
</dbReference>
<dbReference type="PROSITE" id="PS01167">
    <property type="entry name" value="RIBOSOMAL_L17"/>
    <property type="match status" value="1"/>
</dbReference>
<dbReference type="PANTHER" id="PTHR14413">
    <property type="entry name" value="RIBOSOMAL PROTEIN L17"/>
    <property type="match status" value="1"/>
</dbReference>
<evidence type="ECO:0000313" key="7">
    <source>
        <dbReference type="Proteomes" id="UP000198885"/>
    </source>
</evidence>
<evidence type="ECO:0000256" key="5">
    <source>
        <dbReference type="RuleBase" id="RU000660"/>
    </source>
</evidence>
<dbReference type="GO" id="GO:0022625">
    <property type="term" value="C:cytosolic large ribosomal subunit"/>
    <property type="evidence" value="ECO:0007669"/>
    <property type="project" value="TreeGrafter"/>
</dbReference>
<comment type="similarity">
    <text evidence="1 4 5">Belongs to the bacterial ribosomal protein bL17 family.</text>
</comment>
<dbReference type="Pfam" id="PF01196">
    <property type="entry name" value="Ribosomal_L17"/>
    <property type="match status" value="1"/>
</dbReference>
<dbReference type="GO" id="GO:0003735">
    <property type="term" value="F:structural constituent of ribosome"/>
    <property type="evidence" value="ECO:0007669"/>
    <property type="project" value="InterPro"/>
</dbReference>
<dbReference type="NCBIfam" id="TIGR00059">
    <property type="entry name" value="L17"/>
    <property type="match status" value="1"/>
</dbReference>
<dbReference type="InterPro" id="IPR000456">
    <property type="entry name" value="Ribosomal_bL17"/>
</dbReference>
<evidence type="ECO:0000256" key="2">
    <source>
        <dbReference type="ARBA" id="ARBA00022980"/>
    </source>
</evidence>
<dbReference type="InterPro" id="IPR036373">
    <property type="entry name" value="Ribosomal_bL17_sf"/>
</dbReference>
<keyword evidence="7" id="KW-1185">Reference proteome</keyword>
<organism evidence="6 7">
    <name type="scientific">Tranquillimonas rosea</name>
    <dbReference type="NCBI Taxonomy" id="641238"/>
    <lineage>
        <taxon>Bacteria</taxon>
        <taxon>Pseudomonadati</taxon>
        <taxon>Pseudomonadota</taxon>
        <taxon>Alphaproteobacteria</taxon>
        <taxon>Rhodobacterales</taxon>
        <taxon>Roseobacteraceae</taxon>
        <taxon>Tranquillimonas</taxon>
    </lineage>
</organism>
<reference evidence="6 7" key="1">
    <citation type="submission" date="2016-10" db="EMBL/GenBank/DDBJ databases">
        <authorList>
            <person name="de Groot N.N."/>
        </authorList>
    </citation>
    <scope>NUCLEOTIDE SEQUENCE [LARGE SCALE GENOMIC DNA]</scope>
    <source>
        <strain evidence="6 7">DSM 23042</strain>
    </source>
</reference>
<evidence type="ECO:0000313" key="6">
    <source>
        <dbReference type="EMBL" id="SES41742.1"/>
    </source>
</evidence>
<protein>
    <recommendedName>
        <fullName evidence="4">Large ribosomal subunit protein bL17</fullName>
    </recommendedName>
</protein>
<comment type="subunit">
    <text evidence="4">Part of the 50S ribosomal subunit. Contacts protein L32.</text>
</comment>
<dbReference type="Gene3D" id="3.90.1030.10">
    <property type="entry name" value="Ribosomal protein L17"/>
    <property type="match status" value="1"/>
</dbReference>
<dbReference type="GO" id="GO:0006412">
    <property type="term" value="P:translation"/>
    <property type="evidence" value="ECO:0007669"/>
    <property type="project" value="UniProtKB-UniRule"/>
</dbReference>
<evidence type="ECO:0000256" key="4">
    <source>
        <dbReference type="HAMAP-Rule" id="MF_01368"/>
    </source>
</evidence>
<dbReference type="OrthoDB" id="9809073at2"/>
<sequence length="138" mass="15853">MRHGQGYRRLNRTHEHRKALWANMAGSLIEHEQIKTTLPKAKELRRVVEKLVTLAKRGDLHARRQAAAQLKQDAHVAKLFEVIGPRYAERQGGYIRVLKAGFRYGDMAPMAIIEFVDRDPEAKGKADRERLEAEEAED</sequence>
<dbReference type="STRING" id="641238.SAMN04490244_11930"/>
<dbReference type="AlphaFoldDB" id="A0A1H9X6J0"/>
<proteinExistence type="inferred from homology"/>
<evidence type="ECO:0000256" key="3">
    <source>
        <dbReference type="ARBA" id="ARBA00023274"/>
    </source>
</evidence>
<gene>
    <name evidence="4" type="primary">rplQ</name>
    <name evidence="6" type="ORF">SAMN04490244_11930</name>
</gene>
<dbReference type="PANTHER" id="PTHR14413:SF16">
    <property type="entry name" value="LARGE RIBOSOMAL SUBUNIT PROTEIN BL17M"/>
    <property type="match status" value="1"/>
</dbReference>
<dbReference type="SUPFAM" id="SSF64263">
    <property type="entry name" value="Prokaryotic ribosomal protein L17"/>
    <property type="match status" value="1"/>
</dbReference>
<keyword evidence="2 4" id="KW-0689">Ribosomal protein</keyword>